<dbReference type="Gene3D" id="3.40.50.1820">
    <property type="entry name" value="alpha/beta hydrolase"/>
    <property type="match status" value="1"/>
</dbReference>
<sequence length="690" mass="76738">MLGAPRRSTLSPNPIGTLAYFTVSQYSFDEQSSNASFQLLDIASGKISDWALNSSEVNEVVWIPGSENGILYINATNTETPGGVSLWIGDALSPSDSQLVANLDAPFQGLKVANSSTGDLNFLVYNLAYPNGTAYNPETAETARNTGRFYSDNYVRHWDTWLTKERYSVFAGTLSVNSSYGLAGTGLRNLLQGVNYTTTRPESPVQPFGGNTDFDISPDGQTVAILSKAPELNKANYTASYLYIGPFDGSSIVKAFNGPGSDEYEAGHKGASGQPTFSPDSKTLAYIKQDEDYYESDRWQLYTVDIGTDYSVSNYKSLSSHFDRWVDSIHWAPNGQCIYVTAEDYARERIFKFPLDAPADYVPQNLTWNSSVSAFSVLPDETLLVSASALWSSRDFYTTKGDGEQNILFTAATELGISSETVEEFFYTGSQGTQLHSMLIKPTGYSENKTYPLAYIVHGGPQGSNANVWSTRWNFQVWADQGYVVVAPNPTGSTGFGQKLIDDIQGRWGSWPYEDVVLGWEYVKENLSYVDTDNGIEAGASYGGYMTNWIQGHELGRKFKALVTHDGISMTRAAYGTEELWFIRHDYNGTVFDEYATYAEWDPFNYIHNFSTPHFIVHNSLDYRLPESDGIALFNILQTKGVPSRFLNFPDENHWVLNPENSLFWHTEIFNWINHYSGVGGDLDDVPIGS</sequence>
<evidence type="ECO:0000313" key="12">
    <source>
        <dbReference type="Proteomes" id="UP000799770"/>
    </source>
</evidence>
<reference evidence="11" key="1">
    <citation type="journal article" date="2020" name="Stud. Mycol.">
        <title>101 Dothideomycetes genomes: a test case for predicting lifestyles and emergence of pathogens.</title>
        <authorList>
            <person name="Haridas S."/>
            <person name="Albert R."/>
            <person name="Binder M."/>
            <person name="Bloem J."/>
            <person name="Labutti K."/>
            <person name="Salamov A."/>
            <person name="Andreopoulos B."/>
            <person name="Baker S."/>
            <person name="Barry K."/>
            <person name="Bills G."/>
            <person name="Bluhm B."/>
            <person name="Cannon C."/>
            <person name="Castanera R."/>
            <person name="Culley D."/>
            <person name="Daum C."/>
            <person name="Ezra D."/>
            <person name="Gonzalez J."/>
            <person name="Henrissat B."/>
            <person name="Kuo A."/>
            <person name="Liang C."/>
            <person name="Lipzen A."/>
            <person name="Lutzoni F."/>
            <person name="Magnuson J."/>
            <person name="Mondo S."/>
            <person name="Nolan M."/>
            <person name="Ohm R."/>
            <person name="Pangilinan J."/>
            <person name="Park H.-J."/>
            <person name="Ramirez L."/>
            <person name="Alfaro M."/>
            <person name="Sun H."/>
            <person name="Tritt A."/>
            <person name="Yoshinaga Y."/>
            <person name="Zwiers L.-H."/>
            <person name="Turgeon B."/>
            <person name="Goodwin S."/>
            <person name="Spatafora J."/>
            <person name="Crous P."/>
            <person name="Grigoriev I."/>
        </authorList>
    </citation>
    <scope>NUCLEOTIDE SEQUENCE</scope>
    <source>
        <strain evidence="11">CBS 627.86</strain>
    </source>
</reference>
<evidence type="ECO:0000256" key="9">
    <source>
        <dbReference type="ARBA" id="ARBA00032829"/>
    </source>
</evidence>
<evidence type="ECO:0000256" key="5">
    <source>
        <dbReference type="ARBA" id="ARBA00022729"/>
    </source>
</evidence>
<dbReference type="EMBL" id="ML977312">
    <property type="protein sequence ID" value="KAF2121590.1"/>
    <property type="molecule type" value="Genomic_DNA"/>
</dbReference>
<dbReference type="Proteomes" id="UP000799770">
    <property type="component" value="Unassembled WGS sequence"/>
</dbReference>
<evidence type="ECO:0000256" key="7">
    <source>
        <dbReference type="ARBA" id="ARBA00022825"/>
    </source>
</evidence>
<dbReference type="InterPro" id="IPR011659">
    <property type="entry name" value="WD40"/>
</dbReference>
<keyword evidence="4" id="KW-0645">Protease</keyword>
<evidence type="ECO:0000259" key="10">
    <source>
        <dbReference type="Pfam" id="PF00326"/>
    </source>
</evidence>
<dbReference type="SUPFAM" id="SSF82171">
    <property type="entry name" value="DPP6 N-terminal domain-like"/>
    <property type="match status" value="1"/>
</dbReference>
<feature type="domain" description="Peptidase S9 prolyl oligopeptidase catalytic" evidence="10">
    <location>
        <begin position="469"/>
        <end position="678"/>
    </location>
</feature>
<keyword evidence="7" id="KW-0720">Serine protease</keyword>
<dbReference type="InterPro" id="IPR001375">
    <property type="entry name" value="Peptidase_S9_cat"/>
</dbReference>
<evidence type="ECO:0000256" key="4">
    <source>
        <dbReference type="ARBA" id="ARBA00022670"/>
    </source>
</evidence>
<dbReference type="GO" id="GO:0004252">
    <property type="term" value="F:serine-type endopeptidase activity"/>
    <property type="evidence" value="ECO:0007669"/>
    <property type="project" value="TreeGrafter"/>
</dbReference>
<dbReference type="GO" id="GO:0005576">
    <property type="term" value="C:extracellular region"/>
    <property type="evidence" value="ECO:0007669"/>
    <property type="project" value="UniProtKB-SubCell"/>
</dbReference>
<accession>A0A6A5ZPH2</accession>
<dbReference type="PANTHER" id="PTHR42776:SF11">
    <property type="entry name" value="DIPEPTIDYL-PEPTIDASE 5-RELATED"/>
    <property type="match status" value="1"/>
</dbReference>
<evidence type="ECO:0000256" key="8">
    <source>
        <dbReference type="ARBA" id="ARBA00023180"/>
    </source>
</evidence>
<dbReference type="SUPFAM" id="SSF53474">
    <property type="entry name" value="alpha/beta-Hydrolases"/>
    <property type="match status" value="1"/>
</dbReference>
<name>A0A6A5ZPH2_9PLEO</name>
<dbReference type="InterPro" id="IPR015943">
    <property type="entry name" value="WD40/YVTN_repeat-like_dom_sf"/>
</dbReference>
<evidence type="ECO:0000256" key="6">
    <source>
        <dbReference type="ARBA" id="ARBA00022801"/>
    </source>
</evidence>
<evidence type="ECO:0000256" key="1">
    <source>
        <dbReference type="ARBA" id="ARBA00004613"/>
    </source>
</evidence>
<protein>
    <recommendedName>
        <fullName evidence="9">Dipeptidyl-peptidase V</fullName>
    </recommendedName>
</protein>
<keyword evidence="6 11" id="KW-0378">Hydrolase</keyword>
<dbReference type="Pfam" id="PF00326">
    <property type="entry name" value="Peptidase_S9"/>
    <property type="match status" value="1"/>
</dbReference>
<evidence type="ECO:0000313" key="11">
    <source>
        <dbReference type="EMBL" id="KAF2121590.1"/>
    </source>
</evidence>
<keyword evidence="5" id="KW-0732">Signal</keyword>
<proteinExistence type="inferred from homology"/>
<keyword evidence="8" id="KW-0325">Glycoprotein</keyword>
<dbReference type="GO" id="GO:0006508">
    <property type="term" value="P:proteolysis"/>
    <property type="evidence" value="ECO:0007669"/>
    <property type="project" value="UniProtKB-KW"/>
</dbReference>
<dbReference type="FunFam" id="3.40.50.1820:FF:000028">
    <property type="entry name" value="S9 family peptidase"/>
    <property type="match status" value="1"/>
</dbReference>
<evidence type="ECO:0000256" key="2">
    <source>
        <dbReference type="ARBA" id="ARBA00010040"/>
    </source>
</evidence>
<dbReference type="AlphaFoldDB" id="A0A6A5ZPH2"/>
<dbReference type="InterPro" id="IPR029058">
    <property type="entry name" value="AB_hydrolase_fold"/>
</dbReference>
<comment type="subcellular location">
    <subcellularLocation>
        <location evidence="1">Secreted</location>
    </subcellularLocation>
</comment>
<keyword evidence="3" id="KW-0964">Secreted</keyword>
<dbReference type="OrthoDB" id="416344at2759"/>
<dbReference type="PANTHER" id="PTHR42776">
    <property type="entry name" value="SERINE PEPTIDASE S9 FAMILY MEMBER"/>
    <property type="match status" value="1"/>
</dbReference>
<organism evidence="11 12">
    <name type="scientific">Lophiotrema nucula</name>
    <dbReference type="NCBI Taxonomy" id="690887"/>
    <lineage>
        <taxon>Eukaryota</taxon>
        <taxon>Fungi</taxon>
        <taxon>Dikarya</taxon>
        <taxon>Ascomycota</taxon>
        <taxon>Pezizomycotina</taxon>
        <taxon>Dothideomycetes</taxon>
        <taxon>Pleosporomycetidae</taxon>
        <taxon>Pleosporales</taxon>
        <taxon>Lophiotremataceae</taxon>
        <taxon>Lophiotrema</taxon>
    </lineage>
</organism>
<evidence type="ECO:0000256" key="3">
    <source>
        <dbReference type="ARBA" id="ARBA00022525"/>
    </source>
</evidence>
<dbReference type="Gene3D" id="2.130.10.10">
    <property type="entry name" value="YVTN repeat-like/Quinoprotein amine dehydrogenase"/>
    <property type="match status" value="1"/>
</dbReference>
<comment type="similarity">
    <text evidence="2">Belongs to the peptidase S9C family.</text>
</comment>
<gene>
    <name evidence="11" type="ORF">BDV96DRAFT_483733</name>
</gene>
<dbReference type="Pfam" id="PF07676">
    <property type="entry name" value="PD40"/>
    <property type="match status" value="1"/>
</dbReference>
<keyword evidence="12" id="KW-1185">Reference proteome</keyword>